<evidence type="ECO:0000256" key="7">
    <source>
        <dbReference type="ARBA" id="ARBA00031303"/>
    </source>
</evidence>
<feature type="domain" description="PCI" evidence="9">
    <location>
        <begin position="179"/>
        <end position="349"/>
    </location>
</feature>
<dbReference type="SMART" id="SM00088">
    <property type="entry name" value="PINT"/>
    <property type="match status" value="1"/>
</dbReference>
<evidence type="ECO:0000313" key="11">
    <source>
        <dbReference type="Proteomes" id="UP001177023"/>
    </source>
</evidence>
<keyword evidence="5" id="KW-0647">Proteasome</keyword>
<comment type="similarity">
    <text evidence="2">Belongs to the proteasome subunit S11 family.</text>
</comment>
<evidence type="ECO:0000256" key="4">
    <source>
        <dbReference type="ARBA" id="ARBA00015732"/>
    </source>
</evidence>
<comment type="function">
    <text evidence="1">Component of the 26S proteasome, a multiprotein complex involved in the ATP-dependent degradation of ubiquitinated proteins. This complex plays a key role in the maintenance of protein homeostasis by removing misfolded or damaged proteins, which could impair cellular functions, and by removing proteins whose functions are no longer required. Therefore, the proteasome participates in numerous cellular processes, including cell cycle progression, apoptosis, or DNA damage repair.</text>
</comment>
<dbReference type="GO" id="GO:0008541">
    <property type="term" value="C:proteasome regulatory particle, lid subcomplex"/>
    <property type="evidence" value="ECO:0007669"/>
    <property type="project" value="TreeGrafter"/>
</dbReference>
<keyword evidence="11" id="KW-1185">Reference proteome</keyword>
<dbReference type="PROSITE" id="PS50250">
    <property type="entry name" value="PCI"/>
    <property type="match status" value="1"/>
</dbReference>
<dbReference type="GO" id="GO:0005634">
    <property type="term" value="C:nucleus"/>
    <property type="evidence" value="ECO:0007669"/>
    <property type="project" value="TreeGrafter"/>
</dbReference>
<dbReference type="InterPro" id="IPR036390">
    <property type="entry name" value="WH_DNA-bd_sf"/>
</dbReference>
<sequence>MSEKVVAYLRQQTQNAPANLADKWQGLEKLYSKRLWHQLTQEVIVLLANEDFCKSVDLKEFYDNFVQEFQHRINALQLVEICIPISRSIFAKERPAAFKFLESLETAVSKEKQALIRLRTAQIDFHLLNKDQSECCLDIQKARKMLEATQKQVDDLVGVTTVHAPFYRAHAVYLKEIGDFAGYYREALRYLGVEEPTKLTFQDRHYQAVLLGFAALLGESVYNFGELLAHPILKALEGSPEKWLLDVLFAFNSGDLNQFYALEKDWGGWPDMKKQRNFLVEKIRLLSIMEIALARPSKERTIAFAEIAGKAQIDTKSVEHIVMKALSKGLIRGSIDQVNQTVHVSWVQPRVLNANQIISMADRIGGWCKDVAGMEAVVNENAKEILTKT</sequence>
<dbReference type="InterPro" id="IPR035298">
    <property type="entry name" value="PSMD13"/>
</dbReference>
<evidence type="ECO:0000256" key="3">
    <source>
        <dbReference type="ARBA" id="ARBA00011441"/>
    </source>
</evidence>
<dbReference type="GO" id="GO:0005829">
    <property type="term" value="C:cytosol"/>
    <property type="evidence" value="ECO:0007669"/>
    <property type="project" value="TreeGrafter"/>
</dbReference>
<dbReference type="Pfam" id="PF22037">
    <property type="entry name" value="PSD13_N"/>
    <property type="match status" value="1"/>
</dbReference>
<name>A0AA36DJA1_9BILA</name>
<feature type="non-terminal residue" evidence="10">
    <location>
        <position position="389"/>
    </location>
</feature>
<dbReference type="GO" id="GO:0005198">
    <property type="term" value="F:structural molecule activity"/>
    <property type="evidence" value="ECO:0007669"/>
    <property type="project" value="TreeGrafter"/>
</dbReference>
<comment type="caution">
    <text evidence="10">The sequence shown here is derived from an EMBL/GenBank/DDBJ whole genome shotgun (WGS) entry which is preliminary data.</text>
</comment>
<dbReference type="Pfam" id="PF01399">
    <property type="entry name" value="PCI"/>
    <property type="match status" value="1"/>
</dbReference>
<evidence type="ECO:0000256" key="8">
    <source>
        <dbReference type="ARBA" id="ARBA00032323"/>
    </source>
</evidence>
<dbReference type="InterPro" id="IPR054179">
    <property type="entry name" value="PSD13_N"/>
</dbReference>
<evidence type="ECO:0000259" key="9">
    <source>
        <dbReference type="PROSITE" id="PS50250"/>
    </source>
</evidence>
<gene>
    <name evidence="10" type="ORF">MSPICULIGERA_LOCUS25106</name>
</gene>
<evidence type="ECO:0000256" key="5">
    <source>
        <dbReference type="ARBA" id="ARBA00022942"/>
    </source>
</evidence>
<evidence type="ECO:0000313" key="10">
    <source>
        <dbReference type="EMBL" id="CAJ0587129.1"/>
    </source>
</evidence>
<accession>A0AA36DJA1</accession>
<dbReference type="SUPFAM" id="SSF46785">
    <property type="entry name" value="Winged helix' DNA-binding domain"/>
    <property type="match status" value="1"/>
</dbReference>
<evidence type="ECO:0000256" key="1">
    <source>
        <dbReference type="ARBA" id="ARBA00002362"/>
    </source>
</evidence>
<proteinExistence type="inferred from homology"/>
<organism evidence="10 11">
    <name type="scientific">Mesorhabditis spiculigera</name>
    <dbReference type="NCBI Taxonomy" id="96644"/>
    <lineage>
        <taxon>Eukaryota</taxon>
        <taxon>Metazoa</taxon>
        <taxon>Ecdysozoa</taxon>
        <taxon>Nematoda</taxon>
        <taxon>Chromadorea</taxon>
        <taxon>Rhabditida</taxon>
        <taxon>Rhabditina</taxon>
        <taxon>Rhabditomorpha</taxon>
        <taxon>Rhabditoidea</taxon>
        <taxon>Rhabditidae</taxon>
        <taxon>Mesorhabditinae</taxon>
        <taxon>Mesorhabditis</taxon>
    </lineage>
</organism>
<dbReference type="InterPro" id="IPR000717">
    <property type="entry name" value="PCI_dom"/>
</dbReference>
<dbReference type="Proteomes" id="UP001177023">
    <property type="component" value="Unassembled WGS sequence"/>
</dbReference>
<evidence type="ECO:0000256" key="6">
    <source>
        <dbReference type="ARBA" id="ARBA00029749"/>
    </source>
</evidence>
<reference evidence="10" key="1">
    <citation type="submission" date="2023-06" db="EMBL/GenBank/DDBJ databases">
        <authorList>
            <person name="Delattre M."/>
        </authorList>
    </citation>
    <scope>NUCLEOTIDE SEQUENCE</scope>
    <source>
        <strain evidence="10">AF72</strain>
    </source>
</reference>
<dbReference type="PANTHER" id="PTHR10539">
    <property type="entry name" value="26S PROTEASOME NON-ATPASE REGULATORY SUBUNIT 13"/>
    <property type="match status" value="1"/>
</dbReference>
<dbReference type="EMBL" id="CATQJA010002709">
    <property type="protein sequence ID" value="CAJ0587129.1"/>
    <property type="molecule type" value="Genomic_DNA"/>
</dbReference>
<dbReference type="AlphaFoldDB" id="A0AA36DJA1"/>
<comment type="subunit">
    <text evidence="3">Component of the 19S proteasome regulatory particle complex. The 26S proteasome consists of a 20S core particle (CP) and two 19S regulatory subunits (RP). The regulatory particle is made of a lid composed of 9 subunits including PSMD13, a base containing 6 ATPases and few additional components.</text>
</comment>
<protein>
    <recommendedName>
        <fullName evidence="4">26S proteasome non-ATPase regulatory subunit 13</fullName>
    </recommendedName>
    <alternativeName>
        <fullName evidence="6">26S proteasome regulatory subunit RPN9</fullName>
    </alternativeName>
    <alternativeName>
        <fullName evidence="8">26S proteasome regulatory subunit S11</fullName>
    </alternativeName>
    <alternativeName>
        <fullName evidence="7">26S proteasome regulatory subunit p40.5</fullName>
    </alternativeName>
</protein>
<dbReference type="GO" id="GO:0006511">
    <property type="term" value="P:ubiquitin-dependent protein catabolic process"/>
    <property type="evidence" value="ECO:0007669"/>
    <property type="project" value="TreeGrafter"/>
</dbReference>
<evidence type="ECO:0000256" key="2">
    <source>
        <dbReference type="ARBA" id="ARBA00006207"/>
    </source>
</evidence>
<dbReference type="PANTHER" id="PTHR10539:SF0">
    <property type="entry name" value="26S PROTEASOME NON-ATPASE REGULATORY SUBUNIT 13"/>
    <property type="match status" value="1"/>
</dbReference>